<evidence type="ECO:0000313" key="1">
    <source>
        <dbReference type="EMBL" id="SVC40070.1"/>
    </source>
</evidence>
<organism evidence="1">
    <name type="scientific">marine metagenome</name>
    <dbReference type="NCBI Taxonomy" id="408172"/>
    <lineage>
        <taxon>unclassified sequences</taxon>
        <taxon>metagenomes</taxon>
        <taxon>ecological metagenomes</taxon>
    </lineage>
</organism>
<sequence length="106" mass="11972">MLVNGIKFSEVVDVLDVIDVHDKEVEVHGYDECDNEYSAVGMESDGELVEVYEDTIESKPYVPEGPGWDVDVDEDGPFITISKDDDVIYGKEETDAVWEPEWLGDR</sequence>
<dbReference type="AlphaFoldDB" id="A0A382LTW7"/>
<reference evidence="1" key="1">
    <citation type="submission" date="2018-05" db="EMBL/GenBank/DDBJ databases">
        <authorList>
            <person name="Lanie J.A."/>
            <person name="Ng W.-L."/>
            <person name="Kazmierczak K.M."/>
            <person name="Andrzejewski T.M."/>
            <person name="Davidsen T.M."/>
            <person name="Wayne K.J."/>
            <person name="Tettelin H."/>
            <person name="Glass J.I."/>
            <person name="Rusch D."/>
            <person name="Podicherti R."/>
            <person name="Tsui H.-C.T."/>
            <person name="Winkler M.E."/>
        </authorList>
    </citation>
    <scope>NUCLEOTIDE SEQUENCE</scope>
</reference>
<name>A0A382LTW7_9ZZZZ</name>
<accession>A0A382LTW7</accession>
<proteinExistence type="predicted"/>
<dbReference type="EMBL" id="UINC01089191">
    <property type="protein sequence ID" value="SVC40070.1"/>
    <property type="molecule type" value="Genomic_DNA"/>
</dbReference>
<gene>
    <name evidence="1" type="ORF">METZ01_LOCUS292924</name>
</gene>
<protein>
    <submittedName>
        <fullName evidence="1">Uncharacterized protein</fullName>
    </submittedName>
</protein>